<dbReference type="InterPro" id="IPR001126">
    <property type="entry name" value="UmuC"/>
</dbReference>
<dbReference type="GO" id="GO:0005829">
    <property type="term" value="C:cytosol"/>
    <property type="evidence" value="ECO:0007669"/>
    <property type="project" value="TreeGrafter"/>
</dbReference>
<evidence type="ECO:0000256" key="3">
    <source>
        <dbReference type="ARBA" id="ARBA00023199"/>
    </source>
</evidence>
<evidence type="ECO:0000313" key="7">
    <source>
        <dbReference type="EMBL" id="EDP94711.1"/>
    </source>
</evidence>
<evidence type="ECO:0000256" key="5">
    <source>
        <dbReference type="ARBA" id="ARBA00023236"/>
    </source>
</evidence>
<dbReference type="GO" id="GO:0042276">
    <property type="term" value="P:error-prone translesion synthesis"/>
    <property type="evidence" value="ECO:0007669"/>
    <property type="project" value="TreeGrafter"/>
</dbReference>
<dbReference type="InterPro" id="IPR025188">
    <property type="entry name" value="DUF4113"/>
</dbReference>
<dbReference type="HOGENOM" id="CLU_012348_3_0_10"/>
<keyword evidence="8" id="KW-1185">Reference proteome</keyword>
<dbReference type="GO" id="GO:0003887">
    <property type="term" value="F:DNA-directed DNA polymerase activity"/>
    <property type="evidence" value="ECO:0007669"/>
    <property type="project" value="TreeGrafter"/>
</dbReference>
<dbReference type="EMBL" id="ABIB01000014">
    <property type="protein sequence ID" value="EDP94711.1"/>
    <property type="molecule type" value="Genomic_DNA"/>
</dbReference>
<dbReference type="Gene3D" id="3.40.1170.60">
    <property type="match status" value="1"/>
</dbReference>
<feature type="domain" description="UmuC" evidence="6">
    <location>
        <begin position="2"/>
        <end position="187"/>
    </location>
</feature>
<keyword evidence="5" id="KW-0742">SOS response</keyword>
<organism evidence="7 8">
    <name type="scientific">Kordia algicida OT-1</name>
    <dbReference type="NCBI Taxonomy" id="391587"/>
    <lineage>
        <taxon>Bacteria</taxon>
        <taxon>Pseudomonadati</taxon>
        <taxon>Bacteroidota</taxon>
        <taxon>Flavobacteriia</taxon>
        <taxon>Flavobacteriales</taxon>
        <taxon>Flavobacteriaceae</taxon>
        <taxon>Kordia</taxon>
    </lineage>
</organism>
<dbReference type="STRING" id="391587.KAOT1_00505"/>
<dbReference type="PANTHER" id="PTHR11076">
    <property type="entry name" value="DNA REPAIR POLYMERASE UMUC / TRANSFERASE FAMILY MEMBER"/>
    <property type="match status" value="1"/>
</dbReference>
<dbReference type="GO" id="GO:0003684">
    <property type="term" value="F:damaged DNA binding"/>
    <property type="evidence" value="ECO:0007669"/>
    <property type="project" value="InterPro"/>
</dbReference>
<evidence type="ECO:0000313" key="8">
    <source>
        <dbReference type="Proteomes" id="UP000002945"/>
    </source>
</evidence>
<dbReference type="Gene3D" id="3.30.70.270">
    <property type="match status" value="1"/>
</dbReference>
<keyword evidence="2" id="KW-0227">DNA damage</keyword>
<comment type="caution">
    <text evidence="7">The sequence shown here is derived from an EMBL/GenBank/DDBJ whole genome shotgun (WGS) entry which is preliminary data.</text>
</comment>
<name>A9E9W4_9FLAO</name>
<dbReference type="GO" id="GO:0006281">
    <property type="term" value="P:DNA repair"/>
    <property type="evidence" value="ECO:0007669"/>
    <property type="project" value="UniProtKB-KW"/>
</dbReference>
<dbReference type="SUPFAM" id="SSF56672">
    <property type="entry name" value="DNA/RNA polymerases"/>
    <property type="match status" value="1"/>
</dbReference>
<protein>
    <submittedName>
        <fullName evidence="7">Nucleotidyltransferase/DNA polymerase involved in DNA repair</fullName>
    </submittedName>
</protein>
<dbReference type="InterPro" id="IPR017961">
    <property type="entry name" value="DNA_pol_Y-fam_little_finger"/>
</dbReference>
<dbReference type="RefSeq" id="WP_007092683.1">
    <property type="nucleotide sequence ID" value="NZ_CP142125.1"/>
</dbReference>
<dbReference type="InterPro" id="IPR043128">
    <property type="entry name" value="Rev_trsase/Diguanyl_cyclase"/>
</dbReference>
<dbReference type="OrthoDB" id="9808813at2"/>
<keyword evidence="3" id="KW-0741">SOS mutagenesis</keyword>
<comment type="similarity">
    <text evidence="1">Belongs to the DNA polymerase type-Y family.</text>
</comment>
<keyword evidence="7" id="KW-0808">Transferase</keyword>
<dbReference type="GO" id="GO:0009432">
    <property type="term" value="P:SOS response"/>
    <property type="evidence" value="ECO:0007669"/>
    <property type="project" value="UniProtKB-KW"/>
</dbReference>
<dbReference type="eggNOG" id="COG0389">
    <property type="taxonomic scope" value="Bacteria"/>
</dbReference>
<accession>A9E9W4</accession>
<evidence type="ECO:0000256" key="2">
    <source>
        <dbReference type="ARBA" id="ARBA00022763"/>
    </source>
</evidence>
<keyword evidence="4" id="KW-0234">DNA repair</keyword>
<dbReference type="PROSITE" id="PS50173">
    <property type="entry name" value="UMUC"/>
    <property type="match status" value="1"/>
</dbReference>
<evidence type="ECO:0000259" key="6">
    <source>
        <dbReference type="PROSITE" id="PS50173"/>
    </source>
</evidence>
<dbReference type="Pfam" id="PF00817">
    <property type="entry name" value="IMS"/>
    <property type="match status" value="1"/>
</dbReference>
<dbReference type="Gene3D" id="1.10.150.20">
    <property type="entry name" value="5' to 3' exonuclease, C-terminal subdomain"/>
    <property type="match status" value="1"/>
</dbReference>
<proteinExistence type="inferred from homology"/>
<dbReference type="Proteomes" id="UP000002945">
    <property type="component" value="Unassembled WGS sequence"/>
</dbReference>
<reference evidence="7 8" key="1">
    <citation type="journal article" date="2011" name="J. Bacteriol.">
        <title>Genome sequence of the algicidal bacterium Kordia algicida OT-1.</title>
        <authorList>
            <person name="Lee H.S."/>
            <person name="Kang S.G."/>
            <person name="Kwon K.K."/>
            <person name="Lee J.H."/>
            <person name="Kim S.J."/>
        </authorList>
    </citation>
    <scope>NUCLEOTIDE SEQUENCE [LARGE SCALE GENOMIC DNA]</scope>
    <source>
        <strain evidence="7 8">OT-1</strain>
    </source>
</reference>
<dbReference type="AlphaFoldDB" id="A9E9W4"/>
<dbReference type="PANTHER" id="PTHR11076:SF34">
    <property type="entry name" value="PROTEIN UMUC"/>
    <property type="match status" value="1"/>
</dbReference>
<sequence>MYALVDVNNMYCSCERVFNPKLIGKPVVVLSNNDGCVISRSNEAKKLGIPMGAVTHLFEKIFKDHHVQVYSSNYELYGDLSDRLMHVLSKFTPDIEVYSIDEAFLQFKGFEHFDLNDLGIEIKETILQYIGLPISIGIAPTKALAKVANRIAKKFDKKTGGVYVMDSEHKRKKALNWLSIEDVWGIGRRNASKLNRYGITKAIQFADAPDNWVRKEFSVVGLRLKKDLQGIPTLSLEEVESKKSIAVTRSFAKTKNNLQDLKEIIASYGCVASEKLRVQKSCCNLIMVFVHSNRFRKDLPQYNNSLVVKLPYSTNSSLIIAKYAKKAIQSIFKKGYEFKKAGIMVMGLVPDNAQQLNMFEACNSDHKQLMSTIDRLNSKYGKNTLNIASQKLDSSWAMRQNNLSQNYTTDFNDILVLNCNF</sequence>
<gene>
    <name evidence="7" type="ORF">KAOT1_00505</name>
</gene>
<dbReference type="Pfam" id="PF11799">
    <property type="entry name" value="IMS_C"/>
    <property type="match status" value="1"/>
</dbReference>
<dbReference type="InterPro" id="IPR043502">
    <property type="entry name" value="DNA/RNA_pol_sf"/>
</dbReference>
<dbReference type="InterPro" id="IPR050116">
    <property type="entry name" value="DNA_polymerase-Y"/>
</dbReference>
<evidence type="ECO:0000256" key="4">
    <source>
        <dbReference type="ARBA" id="ARBA00023204"/>
    </source>
</evidence>
<evidence type="ECO:0000256" key="1">
    <source>
        <dbReference type="ARBA" id="ARBA00010945"/>
    </source>
</evidence>
<dbReference type="Pfam" id="PF13438">
    <property type="entry name" value="DUF4113"/>
    <property type="match status" value="1"/>
</dbReference>
<dbReference type="CDD" id="cd01700">
    <property type="entry name" value="PolY_Pol_V_umuC"/>
    <property type="match status" value="1"/>
</dbReference>